<gene>
    <name evidence="1" type="ORF">ENP99_04485</name>
</gene>
<proteinExistence type="predicted"/>
<comment type="caution">
    <text evidence="1">The sequence shown here is derived from an EMBL/GenBank/DDBJ whole genome shotgun (WGS) entry which is preliminary data.</text>
</comment>
<reference evidence="1" key="1">
    <citation type="journal article" date="2020" name="mSystems">
        <title>Genome- and Community-Level Interaction Insights into Carbon Utilization and Element Cycling Functions of Hydrothermarchaeota in Hydrothermal Sediment.</title>
        <authorList>
            <person name="Zhou Z."/>
            <person name="Liu Y."/>
            <person name="Xu W."/>
            <person name="Pan J."/>
            <person name="Luo Z.H."/>
            <person name="Li M."/>
        </authorList>
    </citation>
    <scope>NUCLEOTIDE SEQUENCE [LARGE SCALE GENOMIC DNA]</scope>
    <source>
        <strain evidence="1">SpSt-27</strain>
    </source>
</reference>
<organism evidence="1">
    <name type="scientific">Ignisphaera aggregans</name>
    <dbReference type="NCBI Taxonomy" id="334771"/>
    <lineage>
        <taxon>Archaea</taxon>
        <taxon>Thermoproteota</taxon>
        <taxon>Thermoprotei</taxon>
        <taxon>Desulfurococcales</taxon>
        <taxon>Desulfurococcaceae</taxon>
        <taxon>Ignisphaera</taxon>
    </lineage>
</organism>
<protein>
    <submittedName>
        <fullName evidence="1">CopG family transcriptional regulator</fullName>
    </submittedName>
</protein>
<sequence length="61" mass="7214">MDGFRDRIDWAEEVRRFTGEKVRELEAEENFRKVLSKLEKANWGVPKGFSAEVVREDRDSV</sequence>
<name>A0A7J2TAC6_9CREN</name>
<accession>A0A7J2TAC6</accession>
<dbReference type="EMBL" id="DSLL01000036">
    <property type="protein sequence ID" value="HEH31349.1"/>
    <property type="molecule type" value="Genomic_DNA"/>
</dbReference>
<evidence type="ECO:0000313" key="1">
    <source>
        <dbReference type="EMBL" id="HEH31349.1"/>
    </source>
</evidence>
<dbReference type="AlphaFoldDB" id="A0A7J2TAC6"/>